<sequence>MNTNQSQKFLWRAVLASCIGILLAMGWLASVWQAKAALDVPQLLSYQGRVTDGSRITVDDASYNMRFAIYSAATGGTCLWSADDTDTNSATIDCPSDAPGGSISVTVTDGIFTVLLGDTTSNAQNALPDALFDDNATLFLGVTIGSDAEMTPRKRITSAAYSLQAGDADLLDSLNTDNDGCTAACVPVTDSNGNLVLTGNPQSTAISGGVLYINPASADANEMLIGVGVGGGTGVFGVDEDGDVTAGSFLANIGSANAAIGSNASLSSTVSLGVSQNYSTATTSRLGNFSSTISGALNAGGIFSGVRSALTVDTGASNDVEKLYGSEAILVFNGGGVSDYAAGYRSAVTSNVGTQTDAYGLDALVSTNGGTITTGYGVRGEVTNTTGTLTTGYGGYFGANGSSTAYAIYAAGGYVHIEGDGTATTPDDAGNNGTLYVRGLIEADDRISIDKVSTSTTAGTEYGGTFDVSDTGNVSSGSDTTYGIDVSTTRTGASGGTFLTYGIRSQVTGGTEGTSTTYGAYISATGSDTNYAVYTASGLFQIDDDSTINSTVWQAFDETGDLYVAEDLQVADGALCVGSAAAPCDGATGTTAGTIYAVNTTVQGNDVAEMFASAEVLTAGEIVSVSDAAHEHVERSKKGEVVIGAISTAPGLTLGRQTKADNYFPIALAGRAPVKVNGENGALAIGDRIAVSSTPGVGMKATEKGEVVGIAMEAFGEQGSGVVMTFIQPHFWDGVEKASVTQSVTQTEASPIVQTDAVLSIHNGIISNIFELSSANWNINFDGMFTTLGSYDVGIKSYQNTIVTTHAALGLEHYLMLAGTSDMSGADTLVVEFEEIEPEFNDVVSSEVPILVTATVSNGSGTVYVTDKSNNGFTLHRTSGSGTQVDWIVMGIRRGMEAKEDLEVQLAEEPLDEEAVDETVEEEPIVLDSADEEETDVVIEELIEEAIEEVSPIEDVEDTEIEVQDFDELLEEEPSAETSHDEVEVIAEPVAEAVEPEIEAEDEVVSEPVVEEQTEEAEQVVPVEVVEEEPAAETSAETTPAVEETE</sequence>
<protein>
    <recommendedName>
        <fullName evidence="4">Peptidase S74 domain-containing protein</fullName>
    </recommendedName>
</protein>
<proteinExistence type="predicted"/>
<evidence type="ECO:0008006" key="4">
    <source>
        <dbReference type="Google" id="ProtNLM"/>
    </source>
</evidence>
<gene>
    <name evidence="2" type="ORF">A3C17_00085</name>
</gene>
<dbReference type="STRING" id="1802389.A3C17_00085"/>
<evidence type="ECO:0000256" key="1">
    <source>
        <dbReference type="SAM" id="MobiDB-lite"/>
    </source>
</evidence>
<feature type="compositionally biased region" description="Acidic residues" evidence="1">
    <location>
        <begin position="998"/>
        <end position="1018"/>
    </location>
</feature>
<dbReference type="Gene3D" id="2.40.300.10">
    <property type="entry name" value="Head decoration protein D"/>
    <property type="match status" value="1"/>
</dbReference>
<evidence type="ECO:0000313" key="2">
    <source>
        <dbReference type="EMBL" id="OGL72079.1"/>
    </source>
</evidence>
<feature type="region of interest" description="Disordered" evidence="1">
    <location>
        <begin position="998"/>
        <end position="1046"/>
    </location>
</feature>
<dbReference type="AlphaFoldDB" id="A0A1F7U1C8"/>
<dbReference type="EMBL" id="MGDX01000001">
    <property type="protein sequence ID" value="OGL72079.1"/>
    <property type="molecule type" value="Genomic_DNA"/>
</dbReference>
<organism evidence="2 3">
    <name type="scientific">Candidatus Uhrbacteria bacterium RIFCSPHIGHO2_02_FULL_53_13</name>
    <dbReference type="NCBI Taxonomy" id="1802389"/>
    <lineage>
        <taxon>Bacteria</taxon>
        <taxon>Candidatus Uhriibacteriota</taxon>
    </lineage>
</organism>
<evidence type="ECO:0000313" key="3">
    <source>
        <dbReference type="Proteomes" id="UP000177097"/>
    </source>
</evidence>
<name>A0A1F7U1C8_9BACT</name>
<reference evidence="2 3" key="1">
    <citation type="journal article" date="2016" name="Nat. Commun.">
        <title>Thousands of microbial genomes shed light on interconnected biogeochemical processes in an aquifer system.</title>
        <authorList>
            <person name="Anantharaman K."/>
            <person name="Brown C.T."/>
            <person name="Hug L.A."/>
            <person name="Sharon I."/>
            <person name="Castelle C.J."/>
            <person name="Probst A.J."/>
            <person name="Thomas B.C."/>
            <person name="Singh A."/>
            <person name="Wilkins M.J."/>
            <person name="Karaoz U."/>
            <person name="Brodie E.L."/>
            <person name="Williams K.H."/>
            <person name="Hubbard S.S."/>
            <person name="Banfield J.F."/>
        </authorList>
    </citation>
    <scope>NUCLEOTIDE SEQUENCE [LARGE SCALE GENOMIC DNA]</scope>
</reference>
<accession>A0A1F7U1C8</accession>
<comment type="caution">
    <text evidence="2">The sequence shown here is derived from an EMBL/GenBank/DDBJ whole genome shotgun (WGS) entry which is preliminary data.</text>
</comment>
<feature type="compositionally biased region" description="Low complexity" evidence="1">
    <location>
        <begin position="1032"/>
        <end position="1046"/>
    </location>
</feature>
<dbReference type="Proteomes" id="UP000177097">
    <property type="component" value="Unassembled WGS sequence"/>
</dbReference>